<dbReference type="AlphaFoldDB" id="A0A831LKB6"/>
<proteinExistence type="predicted"/>
<evidence type="ECO:0000259" key="3">
    <source>
        <dbReference type="Pfam" id="PF16344"/>
    </source>
</evidence>
<evidence type="ECO:0000259" key="2">
    <source>
        <dbReference type="Pfam" id="PF04773"/>
    </source>
</evidence>
<dbReference type="InterPro" id="IPR012373">
    <property type="entry name" value="Ferrdict_sens_TM"/>
</dbReference>
<evidence type="ECO:0000256" key="1">
    <source>
        <dbReference type="SAM" id="Phobius"/>
    </source>
</evidence>
<sequence length="335" mass="38353">MNKKIHIKQSDSEFKSFIEYRKGLSPFDKKLEAAKLIDQTVSVDVDKAYQTVTSKINQGNNIHSIFNTLTRIAAVFTLPLLAFAIWTLFFQKDKATVTELAQNEITWQEIHSPVGMRSHVVLPDGTNLWLNAGSHLRYGIPFIRKNREVELTGEAFLDVVKNEQSPFVVKTGNAEVEVLGTQFNVNAWPESEQIQVALKEGKVKFRFAGDEGTKKFCELKPNDLLEFDKTDKTVVRENTNIEKYIAWHQNVMILDDTPMPELARLLEQWYGVKVVIADEEIKRYKFTTTFDNEPLHRVLELLEISSPGIKIRYTMGKPIEGIKKFSPSVVTFTKK</sequence>
<organism evidence="4">
    <name type="scientific">Mariniphaga anaerophila</name>
    <dbReference type="NCBI Taxonomy" id="1484053"/>
    <lineage>
        <taxon>Bacteria</taxon>
        <taxon>Pseudomonadati</taxon>
        <taxon>Bacteroidota</taxon>
        <taxon>Bacteroidia</taxon>
        <taxon>Marinilabiliales</taxon>
        <taxon>Prolixibacteraceae</taxon>
        <taxon>Mariniphaga</taxon>
    </lineage>
</organism>
<gene>
    <name evidence="4" type="ORF">ENN90_01240</name>
</gene>
<dbReference type="Proteomes" id="UP000886047">
    <property type="component" value="Unassembled WGS sequence"/>
</dbReference>
<keyword evidence="1" id="KW-1133">Transmembrane helix</keyword>
<dbReference type="Pfam" id="PF04773">
    <property type="entry name" value="FecR"/>
    <property type="match status" value="1"/>
</dbReference>
<dbReference type="PANTHER" id="PTHR30273">
    <property type="entry name" value="PERIPLASMIC SIGNAL SENSOR AND SIGMA FACTOR ACTIVATOR FECR-RELATED"/>
    <property type="match status" value="1"/>
</dbReference>
<name>A0A831LKB6_9BACT</name>
<feature type="domain" description="Protein FecR C-terminal" evidence="3">
    <location>
        <begin position="252"/>
        <end position="307"/>
    </location>
</feature>
<keyword evidence="1" id="KW-0812">Transmembrane</keyword>
<reference evidence="4" key="1">
    <citation type="journal article" date="2020" name="mSystems">
        <title>Genome- and Community-Level Interaction Insights into Carbon Utilization and Element Cycling Functions of Hydrothermarchaeota in Hydrothermal Sediment.</title>
        <authorList>
            <person name="Zhou Z."/>
            <person name="Liu Y."/>
            <person name="Xu W."/>
            <person name="Pan J."/>
            <person name="Luo Z.H."/>
            <person name="Li M."/>
        </authorList>
    </citation>
    <scope>NUCLEOTIDE SEQUENCE [LARGE SCALE GENOMIC DNA]</scope>
    <source>
        <strain evidence="4">SpSt-1217</strain>
    </source>
</reference>
<dbReference type="Pfam" id="PF16344">
    <property type="entry name" value="FecR_C"/>
    <property type="match status" value="1"/>
</dbReference>
<dbReference type="Gene3D" id="3.55.50.30">
    <property type="match status" value="1"/>
</dbReference>
<feature type="domain" description="FecR protein" evidence="2">
    <location>
        <begin position="110"/>
        <end position="204"/>
    </location>
</feature>
<keyword evidence="1" id="KW-0472">Membrane</keyword>
<dbReference type="InterPro" id="IPR032508">
    <property type="entry name" value="FecR_C"/>
</dbReference>
<dbReference type="EMBL" id="DSDK01000076">
    <property type="protein sequence ID" value="HDR50234.1"/>
    <property type="molecule type" value="Genomic_DNA"/>
</dbReference>
<protein>
    <submittedName>
        <fullName evidence="4">DUF4974 domain-containing protein</fullName>
    </submittedName>
</protein>
<dbReference type="GO" id="GO:0016989">
    <property type="term" value="F:sigma factor antagonist activity"/>
    <property type="evidence" value="ECO:0007669"/>
    <property type="project" value="TreeGrafter"/>
</dbReference>
<dbReference type="PANTHER" id="PTHR30273:SF2">
    <property type="entry name" value="PROTEIN FECR"/>
    <property type="match status" value="1"/>
</dbReference>
<comment type="caution">
    <text evidence="4">The sequence shown here is derived from an EMBL/GenBank/DDBJ whole genome shotgun (WGS) entry which is preliminary data.</text>
</comment>
<dbReference type="Gene3D" id="2.60.120.1440">
    <property type="match status" value="1"/>
</dbReference>
<accession>A0A831LKB6</accession>
<evidence type="ECO:0000313" key="4">
    <source>
        <dbReference type="EMBL" id="HDR50234.1"/>
    </source>
</evidence>
<feature type="transmembrane region" description="Helical" evidence="1">
    <location>
        <begin position="72"/>
        <end position="90"/>
    </location>
</feature>
<dbReference type="InterPro" id="IPR006860">
    <property type="entry name" value="FecR"/>
</dbReference>